<evidence type="ECO:0000256" key="2">
    <source>
        <dbReference type="ARBA" id="ARBA00022434"/>
    </source>
</evidence>
<dbReference type="Proteomes" id="UP000324629">
    <property type="component" value="Unassembled WGS sequence"/>
</dbReference>
<evidence type="ECO:0000259" key="11">
    <source>
        <dbReference type="PROSITE" id="PS50905"/>
    </source>
</evidence>
<comment type="catalytic activity">
    <reaction evidence="7 10">
        <text>4 Fe(2+) + O2 + 4 H(+) = 4 Fe(3+) + 2 H2O</text>
        <dbReference type="Rhea" id="RHEA:11148"/>
        <dbReference type="ChEBI" id="CHEBI:15377"/>
        <dbReference type="ChEBI" id="CHEBI:15378"/>
        <dbReference type="ChEBI" id="CHEBI:15379"/>
        <dbReference type="ChEBI" id="CHEBI:29033"/>
        <dbReference type="ChEBI" id="CHEBI:29034"/>
        <dbReference type="EC" id="1.16.3.1"/>
    </reaction>
</comment>
<evidence type="ECO:0000256" key="9">
    <source>
        <dbReference type="PIRSR" id="PIRSR601519-1"/>
    </source>
</evidence>
<keyword evidence="3 9" id="KW-0479">Metal-binding</keyword>
<feature type="binding site" evidence="9">
    <location>
        <position position="64"/>
    </location>
    <ligand>
        <name>Fe cation</name>
        <dbReference type="ChEBI" id="CHEBI:24875"/>
        <label>1</label>
    </ligand>
</feature>
<evidence type="ECO:0000256" key="1">
    <source>
        <dbReference type="ARBA" id="ARBA00007513"/>
    </source>
</evidence>
<dbReference type="PANTHER" id="PTHR11431:SF75">
    <property type="entry name" value="FERRITIN"/>
    <property type="match status" value="1"/>
</dbReference>
<gene>
    <name evidence="12" type="ORF">DEA37_0007584</name>
</gene>
<feature type="binding site" evidence="9">
    <location>
        <position position="140"/>
    </location>
    <ligand>
        <name>Fe cation</name>
        <dbReference type="ChEBI" id="CHEBI:24875"/>
        <label>1</label>
    </ligand>
</feature>
<dbReference type="Pfam" id="PF00210">
    <property type="entry name" value="Ferritin"/>
    <property type="match status" value="1"/>
</dbReference>
<dbReference type="InterPro" id="IPR009078">
    <property type="entry name" value="Ferritin-like_SF"/>
</dbReference>
<dbReference type="PROSITE" id="PS00204">
    <property type="entry name" value="FERRITIN_2"/>
    <property type="match status" value="1"/>
</dbReference>
<dbReference type="EC" id="1.16.3.1" evidence="10"/>
<keyword evidence="5 9" id="KW-0408">Iron</keyword>
<evidence type="ECO:0000256" key="8">
    <source>
        <dbReference type="ARBA" id="ARBA00066042"/>
    </source>
</evidence>
<evidence type="ECO:0000256" key="10">
    <source>
        <dbReference type="RuleBase" id="RU361145"/>
    </source>
</evidence>
<dbReference type="InterPro" id="IPR012347">
    <property type="entry name" value="Ferritin-like"/>
</dbReference>
<evidence type="ECO:0000256" key="5">
    <source>
        <dbReference type="ARBA" id="ARBA00023004"/>
    </source>
</evidence>
<keyword evidence="4 10" id="KW-0560">Oxidoreductase</keyword>
<dbReference type="GO" id="GO:0004322">
    <property type="term" value="F:ferroxidase activity"/>
    <property type="evidence" value="ECO:0007669"/>
    <property type="project" value="UniProtKB-EC"/>
</dbReference>
<keyword evidence="2 10" id="KW-0409">Iron storage</keyword>
<feature type="binding site" evidence="9">
    <location>
        <position position="61"/>
    </location>
    <ligand>
        <name>Fe cation</name>
        <dbReference type="ChEBI" id="CHEBI:24875"/>
        <label>1</label>
    </ligand>
</feature>
<dbReference type="FunFam" id="1.20.1260.10:FF:000002">
    <property type="entry name" value="Ferritin, mitochondrial"/>
    <property type="match status" value="1"/>
</dbReference>
<dbReference type="GO" id="GO:0006879">
    <property type="term" value="P:intracellular iron ion homeostasis"/>
    <property type="evidence" value="ECO:0007669"/>
    <property type="project" value="UniProtKB-KW"/>
</dbReference>
<dbReference type="EMBL" id="QNGE01000015">
    <property type="protein sequence ID" value="KAA3682436.1"/>
    <property type="molecule type" value="Genomic_DNA"/>
</dbReference>
<dbReference type="InterPro" id="IPR014034">
    <property type="entry name" value="Ferritin_CS"/>
</dbReference>
<dbReference type="GO" id="GO:0005737">
    <property type="term" value="C:cytoplasm"/>
    <property type="evidence" value="ECO:0007669"/>
    <property type="project" value="TreeGrafter"/>
</dbReference>
<evidence type="ECO:0000256" key="7">
    <source>
        <dbReference type="ARBA" id="ARBA00047990"/>
    </source>
</evidence>
<comment type="function">
    <text evidence="6">Stores iron in a soluble, non-toxic, readily available form. Important for iron homeostasis. Has ferroxidase activity. Iron is taken up in the ferrous form and deposited as ferric hydroxides after oxidation.</text>
</comment>
<feature type="binding site" evidence="9">
    <location>
        <position position="106"/>
    </location>
    <ligand>
        <name>Fe cation</name>
        <dbReference type="ChEBI" id="CHEBI:24875"/>
        <label>1</label>
    </ligand>
</feature>
<keyword evidence="13" id="KW-1185">Reference proteome</keyword>
<organism evidence="12 13">
    <name type="scientific">Paragonimus westermani</name>
    <dbReference type="NCBI Taxonomy" id="34504"/>
    <lineage>
        <taxon>Eukaryota</taxon>
        <taxon>Metazoa</taxon>
        <taxon>Spiralia</taxon>
        <taxon>Lophotrochozoa</taxon>
        <taxon>Platyhelminthes</taxon>
        <taxon>Trematoda</taxon>
        <taxon>Digenea</taxon>
        <taxon>Plagiorchiida</taxon>
        <taxon>Troglotremata</taxon>
        <taxon>Troglotrematidae</taxon>
        <taxon>Paragonimus</taxon>
    </lineage>
</organism>
<evidence type="ECO:0000256" key="6">
    <source>
        <dbReference type="ARBA" id="ARBA00025111"/>
    </source>
</evidence>
<dbReference type="GO" id="GO:0008198">
    <property type="term" value="F:ferrous iron binding"/>
    <property type="evidence" value="ECO:0007669"/>
    <property type="project" value="TreeGrafter"/>
</dbReference>
<dbReference type="Gene3D" id="1.20.1260.10">
    <property type="match status" value="1"/>
</dbReference>
<dbReference type="SUPFAM" id="SSF47240">
    <property type="entry name" value="Ferritin-like"/>
    <property type="match status" value="1"/>
</dbReference>
<evidence type="ECO:0000313" key="12">
    <source>
        <dbReference type="EMBL" id="KAA3682436.1"/>
    </source>
</evidence>
<dbReference type="AlphaFoldDB" id="A0A5J4P3A6"/>
<dbReference type="PROSITE" id="PS00540">
    <property type="entry name" value="FERRITIN_1"/>
    <property type="match status" value="1"/>
</dbReference>
<feature type="domain" description="Ferritin-like diiron" evidence="11">
    <location>
        <begin position="9"/>
        <end position="158"/>
    </location>
</feature>
<sequence>TGMESLARQNFVRECEAAINRQINMELEASYAYFAFANYFGQDTVAQPHAAKFFREQSHEEREHAEKLAHYQNLRGGRVAYQDVKKPSKTTFTSLQEAMETALQMEKSVNESLLQLHSLASSHNDPALADFIETEYLHEQVKSIKQFADYVTQLKRNGPDLGEYLFEKLSLKD</sequence>
<comment type="subunit">
    <text evidence="8">Oligomer of 24 subunits. The functional molecule forms a roughly spherical shell with a diameter of 12 nm and contains a central cavity into which the insoluble mineral iron core is deposited.</text>
</comment>
<dbReference type="InterPro" id="IPR009040">
    <property type="entry name" value="Ferritin-like_diiron"/>
</dbReference>
<comment type="function">
    <text evidence="10">Stores iron in a soluble, non-toxic, readily available form. Important for iron homeostasis. Iron is taken up in the ferrous form and deposited as ferric hydroxides after oxidation.</text>
</comment>
<dbReference type="GO" id="GO:0008199">
    <property type="term" value="F:ferric iron binding"/>
    <property type="evidence" value="ECO:0007669"/>
    <property type="project" value="InterPro"/>
</dbReference>
<dbReference type="PANTHER" id="PTHR11431">
    <property type="entry name" value="FERRITIN"/>
    <property type="match status" value="1"/>
</dbReference>
<protein>
    <recommendedName>
        <fullName evidence="10">Ferritin</fullName>
        <ecNumber evidence="10">1.16.3.1</ecNumber>
    </recommendedName>
</protein>
<comment type="similarity">
    <text evidence="1 10">Belongs to the ferritin family.</text>
</comment>
<accession>A0A5J4P3A6</accession>
<dbReference type="InterPro" id="IPR001519">
    <property type="entry name" value="Ferritin"/>
</dbReference>
<dbReference type="PROSITE" id="PS50905">
    <property type="entry name" value="FERRITIN_LIKE"/>
    <property type="match status" value="1"/>
</dbReference>
<proteinExistence type="inferred from homology"/>
<reference evidence="12 13" key="1">
    <citation type="journal article" date="2019" name="Gigascience">
        <title>Whole-genome sequence of the oriental lung fluke Paragonimus westermani.</title>
        <authorList>
            <person name="Oey H."/>
            <person name="Zakrzewski M."/>
            <person name="Narain K."/>
            <person name="Devi K.R."/>
            <person name="Agatsuma T."/>
            <person name="Nawaratna S."/>
            <person name="Gobert G.N."/>
            <person name="Jones M.K."/>
            <person name="Ragan M.A."/>
            <person name="McManus D.P."/>
            <person name="Krause L."/>
        </authorList>
    </citation>
    <scope>NUCLEOTIDE SEQUENCE [LARGE SCALE GENOMIC DNA]</scope>
    <source>
        <strain evidence="12 13">IND2009</strain>
    </source>
</reference>
<evidence type="ECO:0000256" key="3">
    <source>
        <dbReference type="ARBA" id="ARBA00022723"/>
    </source>
</evidence>
<evidence type="ECO:0000313" key="13">
    <source>
        <dbReference type="Proteomes" id="UP000324629"/>
    </source>
</evidence>
<dbReference type="InterPro" id="IPR008331">
    <property type="entry name" value="Ferritin_DPS_dom"/>
</dbReference>
<dbReference type="GO" id="GO:0006826">
    <property type="term" value="P:iron ion transport"/>
    <property type="evidence" value="ECO:0007669"/>
    <property type="project" value="InterPro"/>
</dbReference>
<evidence type="ECO:0000256" key="4">
    <source>
        <dbReference type="ARBA" id="ARBA00023002"/>
    </source>
</evidence>
<feature type="non-terminal residue" evidence="12">
    <location>
        <position position="1"/>
    </location>
</feature>
<feature type="binding site" evidence="9">
    <location>
        <position position="26"/>
    </location>
    <ligand>
        <name>Fe cation</name>
        <dbReference type="ChEBI" id="CHEBI:24875"/>
        <label>1</label>
    </ligand>
</feature>
<name>A0A5J4P3A6_9TREM</name>
<comment type="caution">
    <text evidence="12">The sequence shown here is derived from an EMBL/GenBank/DDBJ whole genome shotgun (WGS) entry which is preliminary data.</text>
</comment>
<dbReference type="CDD" id="cd01056">
    <property type="entry name" value="Euk_Ferritin"/>
    <property type="match status" value="1"/>
</dbReference>